<evidence type="ECO:0000313" key="2">
    <source>
        <dbReference type="EMBL" id="GMA29572.1"/>
    </source>
</evidence>
<keyword evidence="1" id="KW-1133">Transmembrane helix</keyword>
<organism evidence="2 3">
    <name type="scientific">Arenivirga flava</name>
    <dbReference type="NCBI Taxonomy" id="1930060"/>
    <lineage>
        <taxon>Bacteria</taxon>
        <taxon>Bacillati</taxon>
        <taxon>Actinomycetota</taxon>
        <taxon>Actinomycetes</taxon>
        <taxon>Micrococcales</taxon>
        <taxon>Microbacteriaceae</taxon>
        <taxon>Arenivirga</taxon>
    </lineage>
</organism>
<dbReference type="AlphaFoldDB" id="A0AA37UVT4"/>
<protein>
    <recommendedName>
        <fullName evidence="4">DUF4230 domain-containing protein</fullName>
    </recommendedName>
</protein>
<dbReference type="EMBL" id="BSUL01000001">
    <property type="protein sequence ID" value="GMA29572.1"/>
    <property type="molecule type" value="Genomic_DNA"/>
</dbReference>
<keyword evidence="1" id="KW-0472">Membrane</keyword>
<evidence type="ECO:0000256" key="1">
    <source>
        <dbReference type="SAM" id="Phobius"/>
    </source>
</evidence>
<dbReference type="Proteomes" id="UP001157160">
    <property type="component" value="Unassembled WGS sequence"/>
</dbReference>
<reference evidence="2 3" key="1">
    <citation type="journal article" date="2014" name="Int. J. Syst. Evol. Microbiol.">
        <title>Complete genome sequence of Corynebacterium casei LMG S-19264T (=DSM 44701T), isolated from a smear-ripened cheese.</title>
        <authorList>
            <consortium name="US DOE Joint Genome Institute (JGI-PGF)"/>
            <person name="Walter F."/>
            <person name="Albersmeier A."/>
            <person name="Kalinowski J."/>
            <person name="Ruckert C."/>
        </authorList>
    </citation>
    <scope>NUCLEOTIDE SEQUENCE [LARGE SCALE GENOMIC DNA]</scope>
    <source>
        <strain evidence="2 3">NBRC 112289</strain>
    </source>
</reference>
<accession>A0AA37UVT4</accession>
<proteinExistence type="predicted"/>
<keyword evidence="1" id="KW-0812">Transmembrane</keyword>
<sequence length="206" mass="23007">MTSAAPRVRTKTPFWAKALVALILITVIGAVAFFAGKFFGADEERTVQVVRSVEVEEQVILLTAGLADDIPLEREAFSIFDLFDLPGSERATDLRVDFDGKFGIEGGEVQIEQRGENAYLIRIPEFQYLGYDNPEFTVASERNGVLSWTTEEIDTLEAAEYALSDDAAQRHIDGFRPLLEQQAEQFYTRIVSGIDPEITLEFEFAG</sequence>
<name>A0AA37UVT4_9MICO</name>
<feature type="transmembrane region" description="Helical" evidence="1">
    <location>
        <begin position="14"/>
        <end position="35"/>
    </location>
</feature>
<evidence type="ECO:0008006" key="4">
    <source>
        <dbReference type="Google" id="ProtNLM"/>
    </source>
</evidence>
<dbReference type="RefSeq" id="WP_284233815.1">
    <property type="nucleotide sequence ID" value="NZ_BSUL01000001.1"/>
</dbReference>
<keyword evidence="3" id="KW-1185">Reference proteome</keyword>
<comment type="caution">
    <text evidence="2">The sequence shown here is derived from an EMBL/GenBank/DDBJ whole genome shotgun (WGS) entry which is preliminary data.</text>
</comment>
<gene>
    <name evidence="2" type="ORF">GCM10025874_28250</name>
</gene>
<evidence type="ECO:0000313" key="3">
    <source>
        <dbReference type="Proteomes" id="UP001157160"/>
    </source>
</evidence>